<evidence type="ECO:0000313" key="2">
    <source>
        <dbReference type="EMBL" id="MBB4713648.1"/>
    </source>
</evidence>
<keyword evidence="1" id="KW-0812">Transmembrane</keyword>
<keyword evidence="1" id="KW-1133">Transmembrane helix</keyword>
<comment type="caution">
    <text evidence="2">The sequence shown here is derived from an EMBL/GenBank/DDBJ whole genome shotgun (WGS) entry which is preliminary data.</text>
</comment>
<keyword evidence="3" id="KW-1185">Reference proteome</keyword>
<name>A0A7W7DMS5_9ACTN</name>
<reference evidence="2 3" key="1">
    <citation type="submission" date="2020-08" db="EMBL/GenBank/DDBJ databases">
        <title>Sequencing the genomes of 1000 actinobacteria strains.</title>
        <authorList>
            <person name="Klenk H.-P."/>
        </authorList>
    </citation>
    <scope>NUCLEOTIDE SEQUENCE [LARGE SCALE GENOMIC DNA]</scope>
    <source>
        <strain evidence="2 3">DSM 40483</strain>
    </source>
</reference>
<sequence>MGRNFLTTRTERVRRHVRTHLLRALVSSVSSVAVLAGFLSAAGVVWPLWSYVALCIVGALVFLGAFAVPSARLRYVVLAASYTDSQLAPRRSSMRQVTPGAPVRRVASAAVDDPVYLGGLRSLIPSDAPLIVVPSGSRDLPDPGELPVPIRANRKGYSFVQLDRYALGVPVPDITFSRELPAGAPDGDHSGAVGDLTFAARLAAALAEPGHEVPLLMPEHCVDARRLAEHDVVVVGGPDVNFWHAALYETVFASFATPTSSVPLAMGMRSERKGVANYGSTYVHVNLDGLAGVFPLAESDAYDIDDRMYPAYGMILACRNPFAAAMGKSHWCTFVAGLTSVATAGCVSALAEILHIMRADPERNFHSPVPTAGRNVQANVSALLCRVLEVEYPIMRRDGALVPRQRHTLPAEGRDPHHGSSGTPTKVQYLDFRGAQPLWRDVTADQ</sequence>
<protein>
    <submittedName>
        <fullName evidence="2">Uncharacterized protein</fullName>
    </submittedName>
</protein>
<evidence type="ECO:0000256" key="1">
    <source>
        <dbReference type="SAM" id="Phobius"/>
    </source>
</evidence>
<feature type="transmembrane region" description="Helical" evidence="1">
    <location>
        <begin position="48"/>
        <end position="68"/>
    </location>
</feature>
<keyword evidence="1" id="KW-0472">Membrane</keyword>
<feature type="transmembrane region" description="Helical" evidence="1">
    <location>
        <begin position="21"/>
        <end position="42"/>
    </location>
</feature>
<evidence type="ECO:0000313" key="3">
    <source>
        <dbReference type="Proteomes" id="UP000565089"/>
    </source>
</evidence>
<dbReference type="AlphaFoldDB" id="A0A7W7DMS5"/>
<dbReference type="Proteomes" id="UP000565089">
    <property type="component" value="Unassembled WGS sequence"/>
</dbReference>
<proteinExistence type="predicted"/>
<dbReference type="EMBL" id="JACHMS010000001">
    <property type="protein sequence ID" value="MBB4713648.1"/>
    <property type="molecule type" value="Genomic_DNA"/>
</dbReference>
<gene>
    <name evidence="2" type="ORF">BJ965_003530</name>
</gene>
<organism evidence="2 3">
    <name type="scientific">Streptomyces luteogriseus</name>
    <dbReference type="NCBI Taxonomy" id="68233"/>
    <lineage>
        <taxon>Bacteria</taxon>
        <taxon>Bacillati</taxon>
        <taxon>Actinomycetota</taxon>
        <taxon>Actinomycetes</taxon>
        <taxon>Kitasatosporales</taxon>
        <taxon>Streptomycetaceae</taxon>
        <taxon>Streptomyces</taxon>
    </lineage>
</organism>
<accession>A0A7W7DMS5</accession>